<dbReference type="InterPro" id="IPR003825">
    <property type="entry name" value="Colicin-V_CvpA"/>
</dbReference>
<protein>
    <submittedName>
        <fullName evidence="7">Transglutaminase-like domain-containing protein</fullName>
    </submittedName>
</protein>
<organism evidence="7 8">
    <name type="scientific">Alicyclobacillus sendaiensis PA2</name>
    <dbReference type="NCBI Taxonomy" id="3029425"/>
    <lineage>
        <taxon>Bacteria</taxon>
        <taxon>Bacillati</taxon>
        <taxon>Bacillota</taxon>
        <taxon>Bacilli</taxon>
        <taxon>Bacillales</taxon>
        <taxon>Alicyclobacillaceae</taxon>
        <taxon>Alicyclobacillus</taxon>
    </lineage>
</organism>
<name>A0ABT6Y056_ALISE</name>
<proteinExistence type="predicted"/>
<dbReference type="Gene3D" id="3.10.620.30">
    <property type="match status" value="1"/>
</dbReference>
<evidence type="ECO:0000256" key="5">
    <source>
        <dbReference type="SAM" id="Phobius"/>
    </source>
</evidence>
<feature type="transmembrane region" description="Helical" evidence="5">
    <location>
        <begin position="127"/>
        <end position="155"/>
    </location>
</feature>
<evidence type="ECO:0000313" key="7">
    <source>
        <dbReference type="EMBL" id="MDI9260723.1"/>
    </source>
</evidence>
<sequence>MNEWLDWVLWAVVAISAFGGFLRGFARESHRLVRTAAWVAEVIASSAVAFAASRSIRNFVLQGGRISTVPDWLKHLAAFWQQSPRLCNWIAFLAAYLVISSAIGAVFAPLFARWIRPRRPVRAWSRVGGLVVGGMMGAFRAAAAGAGLFLILQYVSAPALARACQASPAYRWLSRHVYTPWLRPIAEREMPVLAKGAAQTVAADISLFVVPLGPGEEAGILVIPKPVAEKARAITSGLSSPYAKARALYEWEIHHIHYDWKKYDDYVYDGKWDAQSPLTTLQTGKGVCADYALLYADMAHAVGLTVRIDEGVALSGGVEGSHAWNEVWIPNEHRYILVDPTWGSAQDAWFNVPPAIFDETHRLTTRITIYAST</sequence>
<dbReference type="PANTHER" id="PTHR33490:SF3">
    <property type="entry name" value="CONSERVED INTEGRAL MEMBRANE PROTEIN"/>
    <property type="match status" value="1"/>
</dbReference>
<feature type="transmembrane region" description="Helical" evidence="5">
    <location>
        <begin position="89"/>
        <end position="115"/>
    </location>
</feature>
<dbReference type="Proteomes" id="UP001529245">
    <property type="component" value="Unassembled WGS sequence"/>
</dbReference>
<accession>A0ABT6Y056</accession>
<gene>
    <name evidence="7" type="ORF">QID03_11165</name>
</gene>
<dbReference type="InterPro" id="IPR038765">
    <property type="entry name" value="Papain-like_cys_pep_sf"/>
</dbReference>
<dbReference type="EMBL" id="JASGCB010000020">
    <property type="protein sequence ID" value="MDI9260723.1"/>
    <property type="molecule type" value="Genomic_DNA"/>
</dbReference>
<keyword evidence="2 5" id="KW-0812">Transmembrane</keyword>
<comment type="caution">
    <text evidence="7">The sequence shown here is derived from an EMBL/GenBank/DDBJ whole genome shotgun (WGS) entry which is preliminary data.</text>
</comment>
<dbReference type="SMART" id="SM00460">
    <property type="entry name" value="TGc"/>
    <property type="match status" value="1"/>
</dbReference>
<evidence type="ECO:0000313" key="8">
    <source>
        <dbReference type="Proteomes" id="UP001529245"/>
    </source>
</evidence>
<dbReference type="Pfam" id="PF02674">
    <property type="entry name" value="Colicin_V"/>
    <property type="match status" value="1"/>
</dbReference>
<dbReference type="InterPro" id="IPR002931">
    <property type="entry name" value="Transglutaminase-like"/>
</dbReference>
<keyword evidence="3 5" id="KW-1133">Transmembrane helix</keyword>
<feature type="domain" description="Transglutaminase-like" evidence="6">
    <location>
        <begin position="280"/>
        <end position="342"/>
    </location>
</feature>
<comment type="subcellular location">
    <subcellularLocation>
        <location evidence="1">Membrane</location>
        <topology evidence="1">Multi-pass membrane protein</topology>
    </subcellularLocation>
</comment>
<keyword evidence="4 5" id="KW-0472">Membrane</keyword>
<keyword evidence="8" id="KW-1185">Reference proteome</keyword>
<evidence type="ECO:0000256" key="1">
    <source>
        <dbReference type="ARBA" id="ARBA00004141"/>
    </source>
</evidence>
<evidence type="ECO:0000256" key="2">
    <source>
        <dbReference type="ARBA" id="ARBA00022692"/>
    </source>
</evidence>
<dbReference type="SUPFAM" id="SSF54001">
    <property type="entry name" value="Cysteine proteinases"/>
    <property type="match status" value="1"/>
</dbReference>
<evidence type="ECO:0000256" key="4">
    <source>
        <dbReference type="ARBA" id="ARBA00023136"/>
    </source>
</evidence>
<dbReference type="Pfam" id="PF01841">
    <property type="entry name" value="Transglut_core"/>
    <property type="match status" value="1"/>
</dbReference>
<feature type="transmembrane region" description="Helical" evidence="5">
    <location>
        <begin position="7"/>
        <end position="25"/>
    </location>
</feature>
<dbReference type="PANTHER" id="PTHR33490">
    <property type="entry name" value="BLR5614 PROTEIN-RELATED"/>
    <property type="match status" value="1"/>
</dbReference>
<evidence type="ECO:0000259" key="6">
    <source>
        <dbReference type="SMART" id="SM00460"/>
    </source>
</evidence>
<reference evidence="7 8" key="1">
    <citation type="submission" date="2023-04" db="EMBL/GenBank/DDBJ databases">
        <title>A. sendaiensis sub sp. chiapanensis a novel subspecie with specific adaptation in bacterial cell wall isolated from an active volcano.</title>
        <authorList>
            <person name="Alvarez Gutierrez P.E."/>
            <person name="Ortiz Cortes L.Y."/>
        </authorList>
    </citation>
    <scope>NUCLEOTIDE SEQUENCE [LARGE SCALE GENOMIC DNA]</scope>
    <source>
        <strain evidence="7 8">PA2</strain>
    </source>
</reference>
<dbReference type="RefSeq" id="WP_283204167.1">
    <property type="nucleotide sequence ID" value="NZ_JASGCB010000020.1"/>
</dbReference>
<evidence type="ECO:0000256" key="3">
    <source>
        <dbReference type="ARBA" id="ARBA00022989"/>
    </source>
</evidence>